<feature type="transmembrane region" description="Helical" evidence="1">
    <location>
        <begin position="45"/>
        <end position="64"/>
    </location>
</feature>
<feature type="domain" description="DUF2231" evidence="2">
    <location>
        <begin position="7"/>
        <end position="162"/>
    </location>
</feature>
<keyword evidence="4" id="KW-1185">Reference proteome</keyword>
<protein>
    <recommendedName>
        <fullName evidence="2">DUF2231 domain-containing protein</fullName>
    </recommendedName>
</protein>
<dbReference type="AlphaFoldDB" id="A0A1H1R6U1"/>
<keyword evidence="1" id="KW-0812">Transmembrane</keyword>
<dbReference type="EMBL" id="LT629757">
    <property type="protein sequence ID" value="SDS31534.1"/>
    <property type="molecule type" value="Genomic_DNA"/>
</dbReference>
<proteinExistence type="predicted"/>
<dbReference type="STRING" id="642780.SAMN04488570_1609"/>
<evidence type="ECO:0000313" key="4">
    <source>
        <dbReference type="Proteomes" id="UP000198859"/>
    </source>
</evidence>
<evidence type="ECO:0000313" key="3">
    <source>
        <dbReference type="EMBL" id="SDS31534.1"/>
    </source>
</evidence>
<dbReference type="Pfam" id="PF09990">
    <property type="entry name" value="DUF2231"/>
    <property type="match status" value="1"/>
</dbReference>
<dbReference type="Proteomes" id="UP000198859">
    <property type="component" value="Chromosome I"/>
</dbReference>
<organism evidence="3 4">
    <name type="scientific">Nocardioides scoriae</name>
    <dbReference type="NCBI Taxonomy" id="642780"/>
    <lineage>
        <taxon>Bacteria</taxon>
        <taxon>Bacillati</taxon>
        <taxon>Actinomycetota</taxon>
        <taxon>Actinomycetes</taxon>
        <taxon>Propionibacteriales</taxon>
        <taxon>Nocardioidaceae</taxon>
        <taxon>Nocardioides</taxon>
    </lineage>
</organism>
<evidence type="ECO:0000256" key="1">
    <source>
        <dbReference type="SAM" id="Phobius"/>
    </source>
</evidence>
<accession>A0A1H1R6U1</accession>
<reference evidence="4" key="1">
    <citation type="submission" date="2016-10" db="EMBL/GenBank/DDBJ databases">
        <authorList>
            <person name="Varghese N."/>
            <person name="Submissions S."/>
        </authorList>
    </citation>
    <scope>NUCLEOTIDE SEQUENCE [LARGE SCALE GENOMIC DNA]</scope>
    <source>
        <strain evidence="4">DSM 22127</strain>
    </source>
</reference>
<keyword evidence="1" id="KW-0472">Membrane</keyword>
<sequence>MFDLVNGLPIHPLVVHAVVVLLPVAMLGTIALAVRPRWRRPYGPLLIVVTAVATALIPVATSSGEALEKRVGNPGEHAELGDQLIWFAIPLLVLLVALVVLDRRRTPSETRTGDATVATRSSSSKALTAVAVLAVIAGLATTVQVYRIGDSGARAAWGDQVSGSSSGGESD</sequence>
<keyword evidence="1" id="KW-1133">Transmembrane helix</keyword>
<feature type="transmembrane region" description="Helical" evidence="1">
    <location>
        <begin position="13"/>
        <end position="33"/>
    </location>
</feature>
<feature type="transmembrane region" description="Helical" evidence="1">
    <location>
        <begin position="84"/>
        <end position="101"/>
    </location>
</feature>
<evidence type="ECO:0000259" key="2">
    <source>
        <dbReference type="Pfam" id="PF09990"/>
    </source>
</evidence>
<dbReference type="InterPro" id="IPR019251">
    <property type="entry name" value="DUF2231_TM"/>
</dbReference>
<name>A0A1H1R6U1_9ACTN</name>
<dbReference type="RefSeq" id="WP_091728182.1">
    <property type="nucleotide sequence ID" value="NZ_LT629757.1"/>
</dbReference>
<feature type="transmembrane region" description="Helical" evidence="1">
    <location>
        <begin position="126"/>
        <end position="146"/>
    </location>
</feature>
<gene>
    <name evidence="3" type="ORF">SAMN04488570_1609</name>
</gene>
<dbReference type="OrthoDB" id="4864772at2"/>